<reference evidence="3" key="1">
    <citation type="journal article" date="2020" name="Stud. Mycol.">
        <title>101 Dothideomycetes genomes: A test case for predicting lifestyles and emergence of pathogens.</title>
        <authorList>
            <person name="Haridas S."/>
            <person name="Albert R."/>
            <person name="Binder M."/>
            <person name="Bloem J."/>
            <person name="LaButti K."/>
            <person name="Salamov A."/>
            <person name="Andreopoulos B."/>
            <person name="Baker S."/>
            <person name="Barry K."/>
            <person name="Bills G."/>
            <person name="Bluhm B."/>
            <person name="Cannon C."/>
            <person name="Castanera R."/>
            <person name="Culley D."/>
            <person name="Daum C."/>
            <person name="Ezra D."/>
            <person name="Gonzalez J."/>
            <person name="Henrissat B."/>
            <person name="Kuo A."/>
            <person name="Liang C."/>
            <person name="Lipzen A."/>
            <person name="Lutzoni F."/>
            <person name="Magnuson J."/>
            <person name="Mondo S."/>
            <person name="Nolan M."/>
            <person name="Ohm R."/>
            <person name="Pangilinan J."/>
            <person name="Park H.-J."/>
            <person name="Ramirez L."/>
            <person name="Alfaro M."/>
            <person name="Sun H."/>
            <person name="Tritt A."/>
            <person name="Yoshinaga Y."/>
            <person name="Zwiers L.-H."/>
            <person name="Turgeon B."/>
            <person name="Goodwin S."/>
            <person name="Spatafora J."/>
            <person name="Crous P."/>
            <person name="Grigoriev I."/>
        </authorList>
    </citation>
    <scope>NUCLEOTIDE SEQUENCE [LARGE SCALE GENOMIC DNA]</scope>
    <source>
        <strain evidence="3">CBS 304.66</strain>
    </source>
</reference>
<feature type="compositionally biased region" description="Polar residues" evidence="1">
    <location>
        <begin position="388"/>
        <end position="400"/>
    </location>
</feature>
<dbReference type="EMBL" id="ML987004">
    <property type="protein sequence ID" value="KAF2257499.1"/>
    <property type="molecule type" value="Genomic_DNA"/>
</dbReference>
<gene>
    <name evidence="2" type="ORF">CC78DRAFT_588474</name>
</gene>
<feature type="compositionally biased region" description="Basic residues" evidence="1">
    <location>
        <begin position="313"/>
        <end position="323"/>
    </location>
</feature>
<feature type="region of interest" description="Disordered" evidence="1">
    <location>
        <begin position="375"/>
        <end position="400"/>
    </location>
</feature>
<protein>
    <submittedName>
        <fullName evidence="2">Uncharacterized protein</fullName>
    </submittedName>
</protein>
<evidence type="ECO:0000313" key="2">
    <source>
        <dbReference type="EMBL" id="KAF2257499.1"/>
    </source>
</evidence>
<evidence type="ECO:0000256" key="1">
    <source>
        <dbReference type="SAM" id="MobiDB-lite"/>
    </source>
</evidence>
<comment type="caution">
    <text evidence="2">The sequence shown here is derived from an EMBL/GenBank/DDBJ whole genome shotgun (WGS) entry which is preliminary data.</text>
</comment>
<feature type="region of interest" description="Disordered" evidence="1">
    <location>
        <begin position="299"/>
        <end position="326"/>
    </location>
</feature>
<organism evidence="2 3">
    <name type="scientific">Lojkania enalia</name>
    <dbReference type="NCBI Taxonomy" id="147567"/>
    <lineage>
        <taxon>Eukaryota</taxon>
        <taxon>Fungi</taxon>
        <taxon>Dikarya</taxon>
        <taxon>Ascomycota</taxon>
        <taxon>Pezizomycotina</taxon>
        <taxon>Dothideomycetes</taxon>
        <taxon>Pleosporomycetidae</taxon>
        <taxon>Pleosporales</taxon>
        <taxon>Pleosporales incertae sedis</taxon>
        <taxon>Lojkania</taxon>
    </lineage>
</organism>
<keyword evidence="3" id="KW-1185">Reference proteome</keyword>
<proteinExistence type="predicted"/>
<name>A0A9P4JUQ6_9PLEO</name>
<dbReference type="AlphaFoldDB" id="A0A9P4JUQ6"/>
<evidence type="ECO:0000313" key="3">
    <source>
        <dbReference type="Proteomes" id="UP000800093"/>
    </source>
</evidence>
<dbReference type="Proteomes" id="UP000800093">
    <property type="component" value="Unassembled WGS sequence"/>
</dbReference>
<sequence>MTTGKERRRTRTEINSGAGVRLHRQAGPGRVVRQRSDATGWQRAHWQTPSWRATARDMPGGMLLPDQGRGKSGNVVRALMHRWGDHPPPVTVHRDAAHLQAALEGWMKRLFEGYVLYADLIPRRDTNTAQVLWRRLTRRRVHMSKNTVHTWSMARERRMRSPVWRSRGVAEASVRQSVCLSVSQASQSVSQSGPTFLRCPVSSHYHCLPPGTVYLHRDSAPADCAVVGKSWCAVLVWCQQEEPQSVGTRTPPPPPKTIHLTANSTLCYSHARRNNHCPLAIFTLPASFLPYTRLPPWRCSRPPPRSNPPSRPSAKRLTSRKRPPSCGVLFLTSSAYPRLQTHPRSTSIRIISNPHFCDDPPVRLECLGLPNLPHLQQRNSRFGRHRSPTYSPLSRAQQEA</sequence>
<accession>A0A9P4JUQ6</accession>
<feature type="compositionally biased region" description="Pro residues" evidence="1">
    <location>
        <begin position="301"/>
        <end position="311"/>
    </location>
</feature>